<comment type="cofactor">
    <cofactor evidence="1 7">
        <name>FAD</name>
        <dbReference type="ChEBI" id="CHEBI:57692"/>
    </cofactor>
</comment>
<dbReference type="InterPro" id="IPR009075">
    <property type="entry name" value="AcylCo_DH/oxidase_C"/>
</dbReference>
<dbReference type="Pfam" id="PF21263">
    <property type="entry name" value="Acyl-CoA-dh_C"/>
    <property type="match status" value="1"/>
</dbReference>
<dbReference type="Pfam" id="PF00441">
    <property type="entry name" value="Acyl-CoA_dh_1"/>
    <property type="match status" value="1"/>
</dbReference>
<evidence type="ECO:0000256" key="5">
    <source>
        <dbReference type="ARBA" id="ARBA00023002"/>
    </source>
</evidence>
<dbReference type="Gene3D" id="2.40.110.10">
    <property type="entry name" value="Butyryl-CoA Dehydrogenase, subunit A, domain 2"/>
    <property type="match status" value="1"/>
</dbReference>
<evidence type="ECO:0000256" key="4">
    <source>
        <dbReference type="ARBA" id="ARBA00022827"/>
    </source>
</evidence>
<comment type="similarity">
    <text evidence="2 7">Belongs to the acyl-CoA dehydrogenase family.</text>
</comment>
<dbReference type="InterPro" id="IPR006091">
    <property type="entry name" value="Acyl-CoA_Oxase/DH_mid-dom"/>
</dbReference>
<feature type="domain" description="Acyl-CoA dehydrogenase/oxidase C-terminal" evidence="8">
    <location>
        <begin position="255"/>
        <end position="421"/>
    </location>
</feature>
<dbReference type="InterPro" id="IPR049426">
    <property type="entry name" value="Acyl-CoA-dh-like_C"/>
</dbReference>
<dbReference type="FunFam" id="2.40.110.10:FF:000001">
    <property type="entry name" value="Acyl-CoA dehydrogenase, mitochondrial"/>
    <property type="match status" value="1"/>
</dbReference>
<dbReference type="InterPro" id="IPR036250">
    <property type="entry name" value="AcylCo_DH-like_C"/>
</dbReference>
<feature type="domain" description="Acyl-CoA oxidase/dehydrogenase middle" evidence="9">
    <location>
        <begin position="149"/>
        <end position="243"/>
    </location>
</feature>
<dbReference type="Gene3D" id="1.20.140.10">
    <property type="entry name" value="Butyryl-CoA Dehydrogenase, subunit A, domain 3"/>
    <property type="match status" value="2"/>
</dbReference>
<dbReference type="RefSeq" id="WP_322348292.1">
    <property type="nucleotide sequence ID" value="NZ_CP129968.2"/>
</dbReference>
<dbReference type="InterPro" id="IPR046373">
    <property type="entry name" value="Acyl-CoA_Oxase/DH_mid-dom_sf"/>
</dbReference>
<dbReference type="SUPFAM" id="SSF56645">
    <property type="entry name" value="Acyl-CoA dehydrogenase NM domain-like"/>
    <property type="match status" value="1"/>
</dbReference>
<evidence type="ECO:0000256" key="7">
    <source>
        <dbReference type="RuleBase" id="RU362125"/>
    </source>
</evidence>
<dbReference type="SUPFAM" id="SSF47203">
    <property type="entry name" value="Acyl-CoA dehydrogenase C-terminal domain-like"/>
    <property type="match status" value="1"/>
</dbReference>
<accession>A0AA51ZXV8</accession>
<dbReference type="Proteomes" id="UP001232019">
    <property type="component" value="Chromosome"/>
</dbReference>
<dbReference type="EMBL" id="CP129968">
    <property type="protein sequence ID" value="WNB18764.1"/>
    <property type="molecule type" value="Genomic_DNA"/>
</dbReference>
<evidence type="ECO:0000259" key="9">
    <source>
        <dbReference type="Pfam" id="PF02770"/>
    </source>
</evidence>
<comment type="catalytic activity">
    <reaction evidence="6">
        <text>a 2,3-saturated acyl-CoA + A = a 2,3-dehydroacyl-CoA + AH2</text>
        <dbReference type="Rhea" id="RHEA:48608"/>
        <dbReference type="ChEBI" id="CHEBI:13193"/>
        <dbReference type="ChEBI" id="CHEBI:17499"/>
        <dbReference type="ChEBI" id="CHEBI:60015"/>
        <dbReference type="ChEBI" id="CHEBI:65111"/>
    </reaction>
</comment>
<dbReference type="PANTHER" id="PTHR43884:SF12">
    <property type="entry name" value="ISOVALERYL-COA DEHYDROGENASE, MITOCHONDRIAL-RELATED"/>
    <property type="match status" value="1"/>
</dbReference>
<keyword evidence="3 7" id="KW-0285">Flavoprotein</keyword>
<protein>
    <submittedName>
        <fullName evidence="12">Acyl-CoA dehydrogenase family protein</fullName>
    </submittedName>
</protein>
<dbReference type="InterPro" id="IPR037069">
    <property type="entry name" value="AcylCoA_DH/ox_N_sf"/>
</dbReference>
<evidence type="ECO:0000259" key="8">
    <source>
        <dbReference type="Pfam" id="PF00441"/>
    </source>
</evidence>
<evidence type="ECO:0000256" key="2">
    <source>
        <dbReference type="ARBA" id="ARBA00009347"/>
    </source>
</evidence>
<evidence type="ECO:0000259" key="10">
    <source>
        <dbReference type="Pfam" id="PF02771"/>
    </source>
</evidence>
<dbReference type="PANTHER" id="PTHR43884">
    <property type="entry name" value="ACYL-COA DEHYDROGENASE"/>
    <property type="match status" value="1"/>
</dbReference>
<reference evidence="12" key="1">
    <citation type="submission" date="2023-08" db="EMBL/GenBank/DDBJ databases">
        <title>Comparative genomics and taxonomic characterization of three novel marine species of genus Marivirga.</title>
        <authorList>
            <person name="Muhammad N."/>
            <person name="Kim S.-G."/>
        </authorList>
    </citation>
    <scope>NUCLEOTIDE SEQUENCE</scope>
    <source>
        <strain evidence="12">BKB1-2</strain>
    </source>
</reference>
<dbReference type="InterPro" id="IPR006089">
    <property type="entry name" value="Acyl-CoA_DH_CS"/>
</dbReference>
<dbReference type="InterPro" id="IPR013786">
    <property type="entry name" value="AcylCoA_DH/ox_N"/>
</dbReference>
<dbReference type="PROSITE" id="PS00073">
    <property type="entry name" value="ACYL_COA_DH_2"/>
    <property type="match status" value="1"/>
</dbReference>
<dbReference type="GO" id="GO:0050660">
    <property type="term" value="F:flavin adenine dinucleotide binding"/>
    <property type="evidence" value="ECO:0007669"/>
    <property type="project" value="InterPro"/>
</dbReference>
<dbReference type="Pfam" id="PF02771">
    <property type="entry name" value="Acyl-CoA_dh_N"/>
    <property type="match status" value="1"/>
</dbReference>
<dbReference type="AlphaFoldDB" id="A0AA51ZXV8"/>
<dbReference type="KEGG" id="marp:QYS47_31275"/>
<dbReference type="GO" id="GO:0003995">
    <property type="term" value="F:acyl-CoA dehydrogenase activity"/>
    <property type="evidence" value="ECO:0007669"/>
    <property type="project" value="InterPro"/>
</dbReference>
<organism evidence="12">
    <name type="scientific">Marivirga arenosa</name>
    <dbReference type="NCBI Taxonomy" id="3059076"/>
    <lineage>
        <taxon>Bacteria</taxon>
        <taxon>Pseudomonadati</taxon>
        <taxon>Bacteroidota</taxon>
        <taxon>Cytophagia</taxon>
        <taxon>Cytophagales</taxon>
        <taxon>Marivirgaceae</taxon>
        <taxon>Marivirga</taxon>
    </lineage>
</organism>
<keyword evidence="5 7" id="KW-0560">Oxidoreductase</keyword>
<sequence>METQEKFQPTITGGSFLINQSPKRIFVNTDFTEEQNMMITSAKDFVEQEAMPLADELEKKKDLSQTINLLEKAGELGLLSLGVPENYGGIEVSFNTTLKVIEEVAKCTEFSPAFGVQTSIGIAPILLYGNEDQKAKYIPNLISGKWKGCYCLTEPDAGSDANSGKTKAVYDSSKKAYVLNGQKMWITNAGIADIFIVFAKVEDDKDLSAFVVEKSFEGLSLGDEEDKMGIRASSTRQVFLNDVAVPEDNMLGKRGEGFKIALNVLSTGRIKLGIGGVGVSKKAIRHAVEYAKQRKQFGKSISEFGAIKHKIAQMVTKTYALEAAAYRTGDYIDQKEAELISTGVSKEQAKPKSVSAFGIECAIIKVFGTEVQDFVVDEGLQVYGGMGFSEEAPMARLYRDARISRIFEGTNEINRMLIVDMLLKKAMKGELDLMSAAQEIQSELTSVPSFSSDNETDEWAKAFSTIQNLKKAILAIAGSAAQKLMVKLKDEQEILMNVADMLIQLYVVESCWLRSQNKKDLLGEEAALVELEISKLQLYDAVEEIKSAGQKAILSFADGDDAKMLLMALKRFTKFNTFNLKESGRMIADKVIEEGEFCF</sequence>
<evidence type="ECO:0000256" key="1">
    <source>
        <dbReference type="ARBA" id="ARBA00001974"/>
    </source>
</evidence>
<dbReference type="FunFam" id="1.20.140.10:FF:000019">
    <property type="entry name" value="Acyl-CoA dehydrogenase"/>
    <property type="match status" value="1"/>
</dbReference>
<name>A0AA51ZXV8_9BACT</name>
<dbReference type="InterPro" id="IPR009100">
    <property type="entry name" value="AcylCoA_DH/oxidase_NM_dom_sf"/>
</dbReference>
<evidence type="ECO:0000259" key="11">
    <source>
        <dbReference type="Pfam" id="PF21263"/>
    </source>
</evidence>
<gene>
    <name evidence="12" type="ORF">QYS47_31275</name>
</gene>
<evidence type="ECO:0000256" key="6">
    <source>
        <dbReference type="ARBA" id="ARBA00052546"/>
    </source>
</evidence>
<proteinExistence type="inferred from homology"/>
<feature type="domain" description="Acyl-CoA dehydrogenase-like C-terminal" evidence="11">
    <location>
        <begin position="468"/>
        <end position="571"/>
    </location>
</feature>
<dbReference type="FunFam" id="1.10.540.10:FF:000001">
    <property type="entry name" value="Very long-chain-specific acyl-CoA dehydrogenase, mitochondrial"/>
    <property type="match status" value="1"/>
</dbReference>
<dbReference type="Pfam" id="PF02770">
    <property type="entry name" value="Acyl-CoA_dh_M"/>
    <property type="match status" value="1"/>
</dbReference>
<dbReference type="Gene3D" id="1.10.540.10">
    <property type="entry name" value="Acyl-CoA dehydrogenase/oxidase, N-terminal domain"/>
    <property type="match status" value="1"/>
</dbReference>
<evidence type="ECO:0000256" key="3">
    <source>
        <dbReference type="ARBA" id="ARBA00022630"/>
    </source>
</evidence>
<keyword evidence="4 7" id="KW-0274">FAD</keyword>
<dbReference type="PROSITE" id="PS00072">
    <property type="entry name" value="ACYL_COA_DH_1"/>
    <property type="match status" value="1"/>
</dbReference>
<evidence type="ECO:0000313" key="12">
    <source>
        <dbReference type="EMBL" id="WNB18764.1"/>
    </source>
</evidence>
<feature type="domain" description="Acyl-CoA dehydrogenase/oxidase N-terminal" evidence="10">
    <location>
        <begin position="32"/>
        <end position="145"/>
    </location>
</feature>